<feature type="region of interest" description="Disordered" evidence="1">
    <location>
        <begin position="248"/>
        <end position="289"/>
    </location>
</feature>
<comment type="caution">
    <text evidence="2">The sequence shown here is derived from an EMBL/GenBank/DDBJ whole genome shotgun (WGS) entry which is preliminary data.</text>
</comment>
<reference evidence="2" key="1">
    <citation type="submission" date="2020-04" db="EMBL/GenBank/DDBJ databases">
        <authorList>
            <person name="Alioto T."/>
            <person name="Alioto T."/>
            <person name="Gomez Garrido J."/>
        </authorList>
    </citation>
    <scope>NUCLEOTIDE SEQUENCE</scope>
    <source>
        <strain evidence="2">A484AB</strain>
    </source>
</reference>
<feature type="region of interest" description="Disordered" evidence="1">
    <location>
        <begin position="1"/>
        <end position="72"/>
    </location>
</feature>
<protein>
    <submittedName>
        <fullName evidence="2">Uncharacterized protein</fullName>
    </submittedName>
</protein>
<proteinExistence type="predicted"/>
<feature type="compositionally biased region" description="Polar residues" evidence="1">
    <location>
        <begin position="27"/>
        <end position="71"/>
    </location>
</feature>
<accession>A0A6S7KCF2</accession>
<feature type="compositionally biased region" description="Polar residues" evidence="1">
    <location>
        <begin position="251"/>
        <end position="266"/>
    </location>
</feature>
<evidence type="ECO:0000313" key="3">
    <source>
        <dbReference type="Proteomes" id="UP001152795"/>
    </source>
</evidence>
<evidence type="ECO:0000256" key="1">
    <source>
        <dbReference type="SAM" id="MobiDB-lite"/>
    </source>
</evidence>
<gene>
    <name evidence="2" type="ORF">PACLA_8A009802</name>
</gene>
<organism evidence="2 3">
    <name type="scientific">Paramuricea clavata</name>
    <name type="common">Red gorgonian</name>
    <name type="synonym">Violescent sea-whip</name>
    <dbReference type="NCBI Taxonomy" id="317549"/>
    <lineage>
        <taxon>Eukaryota</taxon>
        <taxon>Metazoa</taxon>
        <taxon>Cnidaria</taxon>
        <taxon>Anthozoa</taxon>
        <taxon>Octocorallia</taxon>
        <taxon>Malacalcyonacea</taxon>
        <taxon>Plexauridae</taxon>
        <taxon>Paramuricea</taxon>
    </lineage>
</organism>
<dbReference type="AlphaFoldDB" id="A0A6S7KCF2"/>
<evidence type="ECO:0000313" key="2">
    <source>
        <dbReference type="EMBL" id="CAB4042467.1"/>
    </source>
</evidence>
<dbReference type="InterPro" id="IPR036875">
    <property type="entry name" value="Znf_CCHC_sf"/>
</dbReference>
<name>A0A6S7KCF2_PARCT</name>
<dbReference type="GO" id="GO:0003676">
    <property type="term" value="F:nucleic acid binding"/>
    <property type="evidence" value="ECO:0007669"/>
    <property type="project" value="InterPro"/>
</dbReference>
<dbReference type="Proteomes" id="UP001152795">
    <property type="component" value="Unassembled WGS sequence"/>
</dbReference>
<sequence>MSKLEPLYAEATEQSSPTKEAGDMIRSINNQTKEPRQVNQEPHLNMPSSLYPQVSVPSGYNPKTIQPNENNGGFFERLLESQDRQSYMFNQLLKQQQENISALTLPKPNLLPFDGDPTNCIPMKENEGYREARKLLLERYGQPYNIASALVDKIANGPVIRVDDGAGLQKLSVQLTSCSNILNEIGYMSKLQNPDTLRRIIDRQPVSHKLKWRELVDTIMRQKHREVTVKDLTDFVVARARVSTHPIFGKVNNSDGKNTGNVSNHRQPSKVRNYAIEGNQTDDKDGTRKGVKCPSCDSNHWLSQCYAFKKLTVEDRHKFVRRKNLCNNCLVTGHFVKDCPKKSFCRVQDCKEKHSTFLHPKRLRDRKRRT</sequence>
<dbReference type="SUPFAM" id="SSF57756">
    <property type="entry name" value="Retrovirus zinc finger-like domains"/>
    <property type="match status" value="1"/>
</dbReference>
<dbReference type="GO" id="GO:0008270">
    <property type="term" value="F:zinc ion binding"/>
    <property type="evidence" value="ECO:0007669"/>
    <property type="project" value="InterPro"/>
</dbReference>
<dbReference type="EMBL" id="CACRXK020030190">
    <property type="protein sequence ID" value="CAB4042467.1"/>
    <property type="molecule type" value="Genomic_DNA"/>
</dbReference>
<dbReference type="PANTHER" id="PTHR47331:SF1">
    <property type="entry name" value="GAG-LIKE PROTEIN"/>
    <property type="match status" value="1"/>
</dbReference>
<dbReference type="OrthoDB" id="8046937at2759"/>
<dbReference type="Gene3D" id="4.10.60.10">
    <property type="entry name" value="Zinc finger, CCHC-type"/>
    <property type="match status" value="1"/>
</dbReference>
<dbReference type="InterPro" id="IPR001878">
    <property type="entry name" value="Znf_CCHC"/>
</dbReference>
<dbReference type="PANTHER" id="PTHR47331">
    <property type="entry name" value="PHD-TYPE DOMAIN-CONTAINING PROTEIN"/>
    <property type="match status" value="1"/>
</dbReference>
<keyword evidence="3" id="KW-1185">Reference proteome</keyword>
<dbReference type="PROSITE" id="PS50158">
    <property type="entry name" value="ZF_CCHC"/>
    <property type="match status" value="1"/>
</dbReference>